<comment type="caution">
    <text evidence="2">The sequence shown here is derived from an EMBL/GenBank/DDBJ whole genome shotgun (WGS) entry which is preliminary data.</text>
</comment>
<evidence type="ECO:0000313" key="3">
    <source>
        <dbReference type="Proteomes" id="UP001589575"/>
    </source>
</evidence>
<feature type="region of interest" description="Disordered" evidence="1">
    <location>
        <begin position="16"/>
        <end position="91"/>
    </location>
</feature>
<feature type="compositionally biased region" description="Basic residues" evidence="1">
    <location>
        <begin position="39"/>
        <end position="54"/>
    </location>
</feature>
<sequence length="91" mass="10315">MRTRCRGVHGPWRCVRGGPPRPAPVPPRAVPSRTVRVPRGWRHWRGPPGRRHCAPPHPTRTGWRRPRSGSTPRAGHTDHRQGGWPARPTAR</sequence>
<evidence type="ECO:0000256" key="1">
    <source>
        <dbReference type="SAM" id="MobiDB-lite"/>
    </source>
</evidence>
<dbReference type="Proteomes" id="UP001589575">
    <property type="component" value="Unassembled WGS sequence"/>
</dbReference>
<dbReference type="EMBL" id="JBHMFI010000006">
    <property type="protein sequence ID" value="MFB9074994.1"/>
    <property type="molecule type" value="Genomic_DNA"/>
</dbReference>
<keyword evidence="3" id="KW-1185">Reference proteome</keyword>
<accession>A0ABV5G7X6</accession>
<reference evidence="2 3" key="1">
    <citation type="submission" date="2024-09" db="EMBL/GenBank/DDBJ databases">
        <authorList>
            <person name="Sun Q."/>
            <person name="Mori K."/>
        </authorList>
    </citation>
    <scope>NUCLEOTIDE SEQUENCE [LARGE SCALE GENOMIC DNA]</scope>
    <source>
        <strain evidence="2 3">CCM 7609</strain>
    </source>
</reference>
<organism evidence="2 3">
    <name type="scientific">Citricoccus parietis</name>
    <dbReference type="NCBI Taxonomy" id="592307"/>
    <lineage>
        <taxon>Bacteria</taxon>
        <taxon>Bacillati</taxon>
        <taxon>Actinomycetota</taxon>
        <taxon>Actinomycetes</taxon>
        <taxon>Micrococcales</taxon>
        <taxon>Micrococcaceae</taxon>
        <taxon>Citricoccus</taxon>
    </lineage>
</organism>
<proteinExistence type="predicted"/>
<feature type="compositionally biased region" description="Pro residues" evidence="1">
    <location>
        <begin position="19"/>
        <end position="29"/>
    </location>
</feature>
<gene>
    <name evidence="2" type="ORF">ACFFX0_28925</name>
</gene>
<evidence type="ECO:0000313" key="2">
    <source>
        <dbReference type="EMBL" id="MFB9074994.1"/>
    </source>
</evidence>
<protein>
    <submittedName>
        <fullName evidence="2">Uncharacterized protein</fullName>
    </submittedName>
</protein>
<name>A0ABV5G7X6_9MICC</name>